<name>A0ABD3S800_9LAMI</name>
<proteinExistence type="predicted"/>
<gene>
    <name evidence="1" type="ORF">ACJIZ3_006466</name>
</gene>
<keyword evidence="2" id="KW-1185">Reference proteome</keyword>
<accession>A0ABD3S800</accession>
<dbReference type="AlphaFoldDB" id="A0ABD3S800"/>
<sequence>MDDVVLDIVPPRGFQLFRHKANMMNNILVNVSVLTVTSTFLEGLCARFDDNEYKYMKFWLSRLREFQLIVSAESFLKPFDVVQFLRKCPFVESVFIDLGLNSFQTSLYWVFHGRQFIEDCPYLFPYIKSVKIKGFIWNELPLAMARFFLRQAIALEWLVLVKAKNYVDSPTFTPSSIKSQIITDAEVEIHEYMGDKSHIIPTHLIDV</sequence>
<evidence type="ECO:0000313" key="1">
    <source>
        <dbReference type="EMBL" id="KAL3820561.1"/>
    </source>
</evidence>
<reference evidence="1 2" key="1">
    <citation type="submission" date="2024-12" db="EMBL/GenBank/DDBJ databases">
        <title>The unique morphological basis and parallel evolutionary history of personate flowers in Penstemon.</title>
        <authorList>
            <person name="Depatie T.H."/>
            <person name="Wessinger C.A."/>
        </authorList>
    </citation>
    <scope>NUCLEOTIDE SEQUENCE [LARGE SCALE GENOMIC DNA]</scope>
    <source>
        <strain evidence="1">WTNN_2</strain>
        <tissue evidence="1">Leaf</tissue>
    </source>
</reference>
<dbReference type="EMBL" id="JBJXBP010000007">
    <property type="protein sequence ID" value="KAL3820561.1"/>
    <property type="molecule type" value="Genomic_DNA"/>
</dbReference>
<protein>
    <submittedName>
        <fullName evidence="1">Uncharacterized protein</fullName>
    </submittedName>
</protein>
<dbReference type="Proteomes" id="UP001634393">
    <property type="component" value="Unassembled WGS sequence"/>
</dbReference>
<evidence type="ECO:0000313" key="2">
    <source>
        <dbReference type="Proteomes" id="UP001634393"/>
    </source>
</evidence>
<organism evidence="1 2">
    <name type="scientific">Penstemon smallii</name>
    <dbReference type="NCBI Taxonomy" id="265156"/>
    <lineage>
        <taxon>Eukaryota</taxon>
        <taxon>Viridiplantae</taxon>
        <taxon>Streptophyta</taxon>
        <taxon>Embryophyta</taxon>
        <taxon>Tracheophyta</taxon>
        <taxon>Spermatophyta</taxon>
        <taxon>Magnoliopsida</taxon>
        <taxon>eudicotyledons</taxon>
        <taxon>Gunneridae</taxon>
        <taxon>Pentapetalae</taxon>
        <taxon>asterids</taxon>
        <taxon>lamiids</taxon>
        <taxon>Lamiales</taxon>
        <taxon>Plantaginaceae</taxon>
        <taxon>Cheloneae</taxon>
        <taxon>Penstemon</taxon>
    </lineage>
</organism>
<comment type="caution">
    <text evidence="1">The sequence shown here is derived from an EMBL/GenBank/DDBJ whole genome shotgun (WGS) entry which is preliminary data.</text>
</comment>